<name>A0ACD1A7J4_9FIRM</name>
<protein>
    <submittedName>
        <fullName evidence="1">AEC family transporter</fullName>
    </submittedName>
</protein>
<gene>
    <name evidence="1" type="ORF">FRZ06_03075</name>
</gene>
<proteinExistence type="predicted"/>
<reference evidence="1" key="1">
    <citation type="submission" date="2019-08" db="EMBL/GenBank/DDBJ databases">
        <title>Genome sequence of Clostridiales bacterium MT110.</title>
        <authorList>
            <person name="Cao J."/>
        </authorList>
    </citation>
    <scope>NUCLEOTIDE SEQUENCE</scope>
    <source>
        <strain evidence="1">MT110</strain>
    </source>
</reference>
<keyword evidence="2" id="KW-1185">Reference proteome</keyword>
<dbReference type="EMBL" id="CP042469">
    <property type="protein sequence ID" value="QOX62411.1"/>
    <property type="molecule type" value="Genomic_DNA"/>
</dbReference>
<dbReference type="Proteomes" id="UP000594014">
    <property type="component" value="Chromosome"/>
</dbReference>
<evidence type="ECO:0000313" key="2">
    <source>
        <dbReference type="Proteomes" id="UP000594014"/>
    </source>
</evidence>
<evidence type="ECO:0000313" key="1">
    <source>
        <dbReference type="EMBL" id="QOX62411.1"/>
    </source>
</evidence>
<accession>A0ACD1A7J4</accession>
<organism evidence="1 2">
    <name type="scientific">Anoxybacterium hadale</name>
    <dbReference type="NCBI Taxonomy" id="3408580"/>
    <lineage>
        <taxon>Bacteria</taxon>
        <taxon>Bacillati</taxon>
        <taxon>Bacillota</taxon>
        <taxon>Clostridia</taxon>
        <taxon>Peptostreptococcales</taxon>
        <taxon>Anaerovoracaceae</taxon>
        <taxon>Anoxybacterium</taxon>
    </lineage>
</organism>
<sequence length="310" mass="34588">MNYFNVINEIIALILLMLLGFVCYKIKLFNKQSSQMMSTLVIKITFPLLIIVSMNREFTKELMHNSLILIGISIVAYAVILFFAEWWGRKTNKPHEKSAVLKWIFVFGNCSFMGFPVVNAIYGGVGVFYAAVFNMFYIFLMFSYGIAILQKGALKDVWKSLLNPGLIATIIGFAMFSFQLTLPYVILRPMQMVSDMTIPLALIVTGISLAQIPFRELIRPVDIWVVSFLRLILLPAAVLLILPLFHLNQYLIAIPAILLGTPAALTAGAFAMNYGLDDQLASKGVVLTNFLSVITMPIVVWAVMLAIQAG</sequence>